<dbReference type="EMBL" id="JBBJCI010000358">
    <property type="protein sequence ID" value="KAK7233568.1"/>
    <property type="molecule type" value="Genomic_DNA"/>
</dbReference>
<evidence type="ECO:0000256" key="1">
    <source>
        <dbReference type="SAM" id="MobiDB-lite"/>
    </source>
</evidence>
<sequence length="370" mass="38444">MKVESSVTVSYAAKTKSLASSYWGHSAVTLEVEDESSGSEDTYQGDANSYTFGLDSTGVAADGGSSSPNRAAQRASAAITYRSAEVGGDVALLGTDATQLSGTGASVSVSVEEEGAQIYGSFQLRFNGYTTGAVTVSRSGPLTTGPDLAPNAYLYRACPPWAPATRRQPESNHGLVFNYTSKGRVGRDGFMDGGCNPFETEYQNVTAFTAQNGLVNKNNCTYSGCLDGVIQRATSRSSSGLQEATHYELQTSSSFEGTGVTTYTIDTDRIPSALVDDYESPAFSGPTWDGGDEIMSYLVEYATDAAIPSTESVTVSDGPPPTKGPSTTPSTASASAVAVCSVAEGLAVDVRVALRAPTFPRLQIIRAGGG</sequence>
<dbReference type="Proteomes" id="UP001363151">
    <property type="component" value="Unassembled WGS sequence"/>
</dbReference>
<reference evidence="2 3" key="1">
    <citation type="submission" date="2024-03" db="EMBL/GenBank/DDBJ databases">
        <title>Aureococcus anophagefferens CCMP1851 and Kratosvirus quantuckense: Draft genome of a second virus-susceptible host strain in the model system.</title>
        <authorList>
            <person name="Chase E."/>
            <person name="Truchon A.R."/>
            <person name="Schepens W."/>
            <person name="Wilhelm S.W."/>
        </authorList>
    </citation>
    <scope>NUCLEOTIDE SEQUENCE [LARGE SCALE GENOMIC DNA]</scope>
    <source>
        <strain evidence="2 3">CCMP1851</strain>
    </source>
</reference>
<feature type="region of interest" description="Disordered" evidence="1">
    <location>
        <begin position="310"/>
        <end position="331"/>
    </location>
</feature>
<evidence type="ECO:0000313" key="2">
    <source>
        <dbReference type="EMBL" id="KAK7233568.1"/>
    </source>
</evidence>
<name>A0ABR1FMK6_AURAN</name>
<organism evidence="2 3">
    <name type="scientific">Aureococcus anophagefferens</name>
    <name type="common">Harmful bloom alga</name>
    <dbReference type="NCBI Taxonomy" id="44056"/>
    <lineage>
        <taxon>Eukaryota</taxon>
        <taxon>Sar</taxon>
        <taxon>Stramenopiles</taxon>
        <taxon>Ochrophyta</taxon>
        <taxon>Pelagophyceae</taxon>
        <taxon>Pelagomonadales</taxon>
        <taxon>Pelagomonadaceae</taxon>
        <taxon>Aureococcus</taxon>
    </lineage>
</organism>
<comment type="caution">
    <text evidence="2">The sequence shown here is derived from an EMBL/GenBank/DDBJ whole genome shotgun (WGS) entry which is preliminary data.</text>
</comment>
<protein>
    <submittedName>
        <fullName evidence="2">Uncharacterized protein</fullName>
    </submittedName>
</protein>
<gene>
    <name evidence="2" type="ORF">SO694_00107098</name>
</gene>
<accession>A0ABR1FMK6</accession>
<evidence type="ECO:0000313" key="3">
    <source>
        <dbReference type="Proteomes" id="UP001363151"/>
    </source>
</evidence>
<keyword evidence="3" id="KW-1185">Reference proteome</keyword>
<proteinExistence type="predicted"/>